<accession>A0A367S107</accession>
<gene>
    <name evidence="1" type="ORF">A6769_38880</name>
</gene>
<dbReference type="AlphaFoldDB" id="A0A367S107"/>
<protein>
    <submittedName>
        <fullName evidence="1">Uncharacterized protein</fullName>
    </submittedName>
</protein>
<evidence type="ECO:0000313" key="1">
    <source>
        <dbReference type="EMBL" id="RCJ41122.1"/>
    </source>
</evidence>
<dbReference type="EMBL" id="LXQE01000034">
    <property type="protein sequence ID" value="RCJ41122.1"/>
    <property type="molecule type" value="Genomic_DNA"/>
</dbReference>
<reference evidence="2" key="1">
    <citation type="submission" date="2016-04" db="EMBL/GenBank/DDBJ databases">
        <authorList>
            <person name="Tabuchi Yagui T.R."/>
        </authorList>
    </citation>
    <scope>NUCLEOTIDE SEQUENCE [LARGE SCALE GENOMIC DNA]</scope>
</reference>
<sequence>MNQNKIKVIQTRLKNRGKRFTLDQIRKHIIVSNYADVEPTENLISKIVDELSGSSEIVPASTNDELSHTQKQTLIQQVASTLEVSLSVEEVQSISQKMDWVLSDRASLKDRIKSAIVAWVDYQVDQDLQQTDEMMQEVEQYLVTRLQEANQHFNSKATAFSGRIEEARDKFRTTEAKILNLFKVPS</sequence>
<organism evidence="1 2">
    <name type="scientific">Nostoc punctiforme NIES-2108</name>
    <dbReference type="NCBI Taxonomy" id="1356359"/>
    <lineage>
        <taxon>Bacteria</taxon>
        <taxon>Bacillati</taxon>
        <taxon>Cyanobacteriota</taxon>
        <taxon>Cyanophyceae</taxon>
        <taxon>Nostocales</taxon>
        <taxon>Nostocaceae</taxon>
        <taxon>Nostoc</taxon>
    </lineage>
</organism>
<comment type="caution">
    <text evidence="1">The sequence shown here is derived from an EMBL/GenBank/DDBJ whole genome shotgun (WGS) entry which is preliminary data.</text>
</comment>
<name>A0A367S107_NOSPU</name>
<proteinExistence type="predicted"/>
<evidence type="ECO:0000313" key="2">
    <source>
        <dbReference type="Proteomes" id="UP000252085"/>
    </source>
</evidence>
<dbReference type="Proteomes" id="UP000252085">
    <property type="component" value="Unassembled WGS sequence"/>
</dbReference>